<keyword evidence="5" id="KW-1003">Cell membrane</keyword>
<protein>
    <submittedName>
        <fullName evidence="12">Claudin 7</fullName>
    </submittedName>
</protein>
<keyword evidence="4" id="KW-0796">Tight junction</keyword>
<dbReference type="GO" id="GO:0090136">
    <property type="term" value="P:epithelial cell-cell adhesion"/>
    <property type="evidence" value="ECO:0007669"/>
    <property type="project" value="Ensembl"/>
</dbReference>
<keyword evidence="6 11" id="KW-0812">Transmembrane</keyword>
<dbReference type="EMBL" id="AFYH01207803">
    <property type="status" value="NOT_ANNOTATED_CDS"/>
    <property type="molecule type" value="Genomic_DNA"/>
</dbReference>
<dbReference type="GeneTree" id="ENSGT00940000160672"/>
<evidence type="ECO:0000256" key="1">
    <source>
        <dbReference type="ARBA" id="ARBA00004435"/>
    </source>
</evidence>
<dbReference type="AlphaFoldDB" id="H3AJ93"/>
<evidence type="ECO:0000256" key="8">
    <source>
        <dbReference type="ARBA" id="ARBA00022989"/>
    </source>
</evidence>
<dbReference type="HOGENOM" id="CLU_076370_3_0_1"/>
<evidence type="ECO:0000256" key="10">
    <source>
        <dbReference type="SAM" id="MobiDB-lite"/>
    </source>
</evidence>
<dbReference type="Bgee" id="ENSLACG00000008566">
    <property type="expression patterns" value="Expressed in pectoral fin and 2 other cell types or tissues"/>
</dbReference>
<evidence type="ECO:0000256" key="5">
    <source>
        <dbReference type="ARBA" id="ARBA00022475"/>
    </source>
</evidence>
<dbReference type="GO" id="GO:0048840">
    <property type="term" value="P:otolith development"/>
    <property type="evidence" value="ECO:0007669"/>
    <property type="project" value="Ensembl"/>
</dbReference>
<evidence type="ECO:0000256" key="2">
    <source>
        <dbReference type="ARBA" id="ARBA00004651"/>
    </source>
</evidence>
<evidence type="ECO:0000256" key="3">
    <source>
        <dbReference type="ARBA" id="ARBA00008295"/>
    </source>
</evidence>
<dbReference type="GO" id="GO:0045198">
    <property type="term" value="P:establishment of epithelial cell apical/basal polarity"/>
    <property type="evidence" value="ECO:0007669"/>
    <property type="project" value="Ensembl"/>
</dbReference>
<dbReference type="PANTHER" id="PTHR12002">
    <property type="entry name" value="CLAUDIN"/>
    <property type="match status" value="1"/>
</dbReference>
<dbReference type="Ensembl" id="ENSLACT00000009789.1">
    <property type="protein sequence ID" value="ENSLACP00000009714.1"/>
    <property type="gene ID" value="ENSLACG00000008566.1"/>
</dbReference>
<proteinExistence type="inferred from homology"/>
<dbReference type="EMBL" id="AFYH01207802">
    <property type="status" value="NOT_ANNOTATED_CDS"/>
    <property type="molecule type" value="Genomic_DNA"/>
</dbReference>
<dbReference type="STRING" id="7897.ENSLACP00000009714"/>
<dbReference type="InterPro" id="IPR006187">
    <property type="entry name" value="Claudin"/>
</dbReference>
<dbReference type="InParanoid" id="H3AJ93"/>
<feature type="transmembrane region" description="Helical" evidence="11">
    <location>
        <begin position="12"/>
        <end position="32"/>
    </location>
</feature>
<dbReference type="OMA" id="TIACSWF"/>
<evidence type="ECO:0000256" key="9">
    <source>
        <dbReference type="ARBA" id="ARBA00023136"/>
    </source>
</evidence>
<dbReference type="GO" id="GO:0005923">
    <property type="term" value="C:bicellular tight junction"/>
    <property type="evidence" value="ECO:0007669"/>
    <property type="project" value="UniProtKB-SubCell"/>
</dbReference>
<keyword evidence="9 11" id="KW-0472">Membrane</keyword>
<dbReference type="Pfam" id="PF00822">
    <property type="entry name" value="PMP22_Claudin"/>
    <property type="match status" value="1"/>
</dbReference>
<dbReference type="eggNOG" id="ENOG502QPXX">
    <property type="taxonomic scope" value="Eukaryota"/>
</dbReference>
<reference evidence="12" key="3">
    <citation type="submission" date="2025-09" db="UniProtKB">
        <authorList>
            <consortium name="Ensembl"/>
        </authorList>
    </citation>
    <scope>IDENTIFICATION</scope>
</reference>
<dbReference type="GO" id="GO:0005886">
    <property type="term" value="C:plasma membrane"/>
    <property type="evidence" value="ECO:0007669"/>
    <property type="project" value="UniProtKB-SubCell"/>
</dbReference>
<dbReference type="Gene3D" id="1.20.140.150">
    <property type="match status" value="1"/>
</dbReference>
<evidence type="ECO:0000256" key="4">
    <source>
        <dbReference type="ARBA" id="ARBA00022427"/>
    </source>
</evidence>
<dbReference type="GO" id="GO:0034332">
    <property type="term" value="P:adherens junction organization"/>
    <property type="evidence" value="ECO:0007669"/>
    <property type="project" value="Ensembl"/>
</dbReference>
<organism evidence="12 13">
    <name type="scientific">Latimeria chalumnae</name>
    <name type="common">Coelacanth</name>
    <dbReference type="NCBI Taxonomy" id="7897"/>
    <lineage>
        <taxon>Eukaryota</taxon>
        <taxon>Metazoa</taxon>
        <taxon>Chordata</taxon>
        <taxon>Craniata</taxon>
        <taxon>Vertebrata</taxon>
        <taxon>Euteleostomi</taxon>
        <taxon>Coelacanthiformes</taxon>
        <taxon>Coelacanthidae</taxon>
        <taxon>Latimeria</taxon>
    </lineage>
</organism>
<dbReference type="GO" id="GO:0005198">
    <property type="term" value="F:structural molecule activity"/>
    <property type="evidence" value="ECO:0007669"/>
    <property type="project" value="InterPro"/>
</dbReference>
<keyword evidence="13" id="KW-1185">Reference proteome</keyword>
<sequence>SLLVFTAALQATRALMVVSILVSALAMGISAAGMKCTKCGGNDKVKKARTAMGGGITFLLGGLAALIGTSWYGHRIVREFYDPFIPVNAKYEFGSAIFIGWAGAALVVLGGALLAASCPGRSGGSYAKHYPKAKSKAPSSTQDYV</sequence>
<reference evidence="13" key="1">
    <citation type="submission" date="2011-08" db="EMBL/GenBank/DDBJ databases">
        <title>The draft genome of Latimeria chalumnae.</title>
        <authorList>
            <person name="Di Palma F."/>
            <person name="Alfoldi J."/>
            <person name="Johnson J."/>
            <person name="Berlin A."/>
            <person name="Gnerre S."/>
            <person name="Jaffe D."/>
            <person name="MacCallum I."/>
            <person name="Young S."/>
            <person name="Walker B.J."/>
            <person name="Lander E."/>
            <person name="Lindblad-Toh K."/>
        </authorList>
    </citation>
    <scope>NUCLEOTIDE SEQUENCE [LARGE SCALE GENOMIC DNA]</scope>
    <source>
        <strain evidence="13">Wild caught</strain>
    </source>
</reference>
<evidence type="ECO:0000313" key="12">
    <source>
        <dbReference type="Ensembl" id="ENSLACP00000009714.1"/>
    </source>
</evidence>
<dbReference type="GO" id="GO:0060271">
    <property type="term" value="P:cilium assembly"/>
    <property type="evidence" value="ECO:0007669"/>
    <property type="project" value="Ensembl"/>
</dbReference>
<dbReference type="Proteomes" id="UP000008672">
    <property type="component" value="Unassembled WGS sequence"/>
</dbReference>
<dbReference type="GO" id="GO:0007605">
    <property type="term" value="P:sensory perception of sound"/>
    <property type="evidence" value="ECO:0007669"/>
    <property type="project" value="Ensembl"/>
</dbReference>
<feature type="region of interest" description="Disordered" evidence="10">
    <location>
        <begin position="122"/>
        <end position="145"/>
    </location>
</feature>
<reference evidence="12" key="2">
    <citation type="submission" date="2025-08" db="UniProtKB">
        <authorList>
            <consortium name="Ensembl"/>
        </authorList>
    </citation>
    <scope>IDENTIFICATION</scope>
</reference>
<name>H3AJ93_LATCH</name>
<dbReference type="InterPro" id="IPR004031">
    <property type="entry name" value="PMP22/EMP/MP20/Claudin"/>
</dbReference>
<gene>
    <name evidence="12" type="primary">CLDN7</name>
</gene>
<comment type="subcellular location">
    <subcellularLocation>
        <location evidence="1">Cell junction</location>
        <location evidence="1">Tight junction</location>
    </subcellularLocation>
    <subcellularLocation>
        <location evidence="2">Cell membrane</location>
        <topology evidence="2">Multi-pass membrane protein</topology>
    </subcellularLocation>
</comment>
<dbReference type="GO" id="GO:0048793">
    <property type="term" value="P:pronephros development"/>
    <property type="evidence" value="ECO:0007669"/>
    <property type="project" value="Ensembl"/>
</dbReference>
<feature type="transmembrane region" description="Helical" evidence="11">
    <location>
        <begin position="53"/>
        <end position="73"/>
    </location>
</feature>
<comment type="similarity">
    <text evidence="3">Belongs to the claudin family.</text>
</comment>
<evidence type="ECO:0000256" key="11">
    <source>
        <dbReference type="SAM" id="Phobius"/>
    </source>
</evidence>
<evidence type="ECO:0000256" key="6">
    <source>
        <dbReference type="ARBA" id="ARBA00022692"/>
    </source>
</evidence>
<keyword evidence="8 11" id="KW-1133">Transmembrane helix</keyword>
<keyword evidence="7" id="KW-0965">Cell junction</keyword>
<accession>H3AJ93</accession>
<evidence type="ECO:0000313" key="13">
    <source>
        <dbReference type="Proteomes" id="UP000008672"/>
    </source>
</evidence>
<dbReference type="GO" id="GO:0060876">
    <property type="term" value="P:semicircular canal formation"/>
    <property type="evidence" value="ECO:0007669"/>
    <property type="project" value="Ensembl"/>
</dbReference>
<dbReference type="PRINTS" id="PR01077">
    <property type="entry name" value="CLAUDIN"/>
</dbReference>
<feature type="transmembrane region" description="Helical" evidence="11">
    <location>
        <begin position="93"/>
        <end position="116"/>
    </location>
</feature>
<evidence type="ECO:0000256" key="7">
    <source>
        <dbReference type="ARBA" id="ARBA00022949"/>
    </source>
</evidence>